<dbReference type="InterPro" id="IPR003142">
    <property type="entry name" value="BPL_C"/>
</dbReference>
<evidence type="ECO:0000256" key="4">
    <source>
        <dbReference type="ARBA" id="ARBA00023267"/>
    </source>
</evidence>
<comment type="caution">
    <text evidence="5">Lacks conserved residue(s) required for the propagation of feature annotation.</text>
</comment>
<evidence type="ECO:0000256" key="2">
    <source>
        <dbReference type="ARBA" id="ARBA00022741"/>
    </source>
</evidence>
<dbReference type="InterPro" id="IPR045864">
    <property type="entry name" value="aa-tRNA-synth_II/BPL/LPL"/>
</dbReference>
<dbReference type="InterPro" id="IPR036390">
    <property type="entry name" value="WH_DNA-bd_sf"/>
</dbReference>
<dbReference type="Pfam" id="PF08279">
    <property type="entry name" value="HTH_11"/>
    <property type="match status" value="1"/>
</dbReference>
<evidence type="ECO:0000256" key="3">
    <source>
        <dbReference type="ARBA" id="ARBA00022840"/>
    </source>
</evidence>
<dbReference type="GO" id="GO:0005524">
    <property type="term" value="F:ATP binding"/>
    <property type="evidence" value="ECO:0007669"/>
    <property type="project" value="UniProtKB-UniRule"/>
</dbReference>
<keyword evidence="2 5" id="KW-0547">Nucleotide-binding</keyword>
<proteinExistence type="inferred from homology"/>
<dbReference type="EC" id="6.3.4.15" evidence="5"/>
<evidence type="ECO:0000313" key="7">
    <source>
        <dbReference type="EMBL" id="SCW28210.1"/>
    </source>
</evidence>
<dbReference type="PANTHER" id="PTHR12835">
    <property type="entry name" value="BIOTIN PROTEIN LIGASE"/>
    <property type="match status" value="1"/>
</dbReference>
<comment type="function">
    <text evidence="5">Acts both as a biotin--[acetyl-CoA-carboxylase] ligase and a repressor.</text>
</comment>
<evidence type="ECO:0000256" key="1">
    <source>
        <dbReference type="ARBA" id="ARBA00022598"/>
    </source>
</evidence>
<keyword evidence="4 5" id="KW-0092">Biotin</keyword>
<dbReference type="GO" id="GO:0005737">
    <property type="term" value="C:cytoplasm"/>
    <property type="evidence" value="ECO:0007669"/>
    <property type="project" value="TreeGrafter"/>
</dbReference>
<keyword evidence="3 5" id="KW-0067">ATP-binding</keyword>
<dbReference type="Pfam" id="PF02237">
    <property type="entry name" value="BPL_C"/>
    <property type="match status" value="1"/>
</dbReference>
<dbReference type="EMBL" id="FMTT01000001">
    <property type="protein sequence ID" value="SCW28210.1"/>
    <property type="molecule type" value="Genomic_DNA"/>
</dbReference>
<keyword evidence="5" id="KW-0678">Repressor</keyword>
<dbReference type="SUPFAM" id="SSF50037">
    <property type="entry name" value="C-terminal domain of transcriptional repressors"/>
    <property type="match status" value="1"/>
</dbReference>
<dbReference type="HAMAP" id="MF_00978">
    <property type="entry name" value="Bifunct_BirA"/>
    <property type="match status" value="1"/>
</dbReference>
<evidence type="ECO:0000256" key="5">
    <source>
        <dbReference type="HAMAP-Rule" id="MF_00978"/>
    </source>
</evidence>
<evidence type="ECO:0000313" key="8">
    <source>
        <dbReference type="Proteomes" id="UP000198601"/>
    </source>
</evidence>
<name>A0A1G4P7G2_9BACL</name>
<dbReference type="CDD" id="cd16442">
    <property type="entry name" value="BPL"/>
    <property type="match status" value="1"/>
</dbReference>
<dbReference type="NCBIfam" id="TIGR00121">
    <property type="entry name" value="birA_ligase"/>
    <property type="match status" value="1"/>
</dbReference>
<gene>
    <name evidence="5" type="primary">birA</name>
    <name evidence="7" type="ORF">SAMN04487970_1001210</name>
</gene>
<evidence type="ECO:0000259" key="6">
    <source>
        <dbReference type="PROSITE" id="PS51733"/>
    </source>
</evidence>
<dbReference type="GO" id="GO:0009249">
    <property type="term" value="P:protein lipoylation"/>
    <property type="evidence" value="ECO:0007669"/>
    <property type="project" value="UniProtKB-ARBA"/>
</dbReference>
<dbReference type="InterPro" id="IPR036388">
    <property type="entry name" value="WH-like_DNA-bd_sf"/>
</dbReference>
<dbReference type="GO" id="GO:0003677">
    <property type="term" value="F:DNA binding"/>
    <property type="evidence" value="ECO:0007669"/>
    <property type="project" value="UniProtKB-UniRule"/>
</dbReference>
<comment type="similarity">
    <text evidence="5">Belongs to the biotin--protein ligase family.</text>
</comment>
<feature type="binding site" evidence="5">
    <location>
        <position position="115"/>
    </location>
    <ligand>
        <name>biotin</name>
        <dbReference type="ChEBI" id="CHEBI:57586"/>
    </ligand>
</feature>
<accession>A0A1G4P7G2</accession>
<dbReference type="Pfam" id="PF03099">
    <property type="entry name" value="BPL_LplA_LipB"/>
    <property type="match status" value="1"/>
</dbReference>
<dbReference type="RefSeq" id="WP_245719477.1">
    <property type="nucleotide sequence ID" value="NZ_FMTT01000001.1"/>
</dbReference>
<feature type="binding site" evidence="5">
    <location>
        <position position="187"/>
    </location>
    <ligand>
        <name>biotin</name>
        <dbReference type="ChEBI" id="CHEBI:57586"/>
    </ligand>
</feature>
<keyword evidence="5" id="KW-0804">Transcription</keyword>
<dbReference type="Gene3D" id="3.30.930.10">
    <property type="entry name" value="Bira Bifunctional Protein, Domain 2"/>
    <property type="match status" value="1"/>
</dbReference>
<dbReference type="GO" id="GO:0004077">
    <property type="term" value="F:biotin--[biotin carboxyl-carrier protein] ligase activity"/>
    <property type="evidence" value="ECO:0007669"/>
    <property type="project" value="UniProtKB-UniRule"/>
</dbReference>
<sequence>MMTDRLIGLFEQSDGKFLSGEQLSEELGVSRTAVWKQIERLRQRGYRFEAVSRKGYRLLSKPDRLDISRLQLKLETERFGRFVKYYDQVESTQIVAARCVAEGAEEGTLILTEEQTAGKGRMGRKWHSPVGKGIWMSLILKPVWIPLLFTPQLTLLVAVALCRAIRSAAGVEAGIKWPNDLLVGGKKVAGILLESSAEDERLQHIIAGVGISVNLQSDDFPPELRDTATSLAIEAGRQVDRIEVLSRFLLEWEQLYELYRREGFAPIKLLWEALNVSLHRNIRCRTPQGDFEGFAEGIDEHGALQLRTADGSVKKLYSADISFG</sequence>
<dbReference type="InterPro" id="IPR008988">
    <property type="entry name" value="Transcriptional_repressor_C"/>
</dbReference>
<keyword evidence="1 5" id="KW-0436">Ligase</keyword>
<dbReference type="AlphaFoldDB" id="A0A1G4P7G2"/>
<keyword evidence="5" id="KW-0238">DNA-binding</keyword>
<keyword evidence="5" id="KW-0805">Transcription regulation</keyword>
<dbReference type="PROSITE" id="PS51733">
    <property type="entry name" value="BPL_LPL_CATALYTIC"/>
    <property type="match status" value="1"/>
</dbReference>
<dbReference type="SUPFAM" id="SSF46785">
    <property type="entry name" value="Winged helix' DNA-binding domain"/>
    <property type="match status" value="1"/>
</dbReference>
<organism evidence="7 8">
    <name type="scientific">Paenibacillus tianmuensis</name>
    <dbReference type="NCBI Taxonomy" id="624147"/>
    <lineage>
        <taxon>Bacteria</taxon>
        <taxon>Bacillati</taxon>
        <taxon>Bacillota</taxon>
        <taxon>Bacilli</taxon>
        <taxon>Bacillales</taxon>
        <taxon>Paenibacillaceae</taxon>
        <taxon>Paenibacillus</taxon>
    </lineage>
</organism>
<feature type="domain" description="BPL/LPL catalytic" evidence="6">
    <location>
        <begin position="62"/>
        <end position="260"/>
    </location>
</feature>
<dbReference type="Gene3D" id="2.30.30.100">
    <property type="match status" value="1"/>
</dbReference>
<dbReference type="InterPro" id="IPR030855">
    <property type="entry name" value="Bifunct_BirA"/>
</dbReference>
<dbReference type="InterPro" id="IPR004143">
    <property type="entry name" value="BPL_LPL_catalytic"/>
</dbReference>
<dbReference type="GO" id="GO:0016740">
    <property type="term" value="F:transferase activity"/>
    <property type="evidence" value="ECO:0007669"/>
    <property type="project" value="UniProtKB-ARBA"/>
</dbReference>
<reference evidence="8" key="1">
    <citation type="submission" date="2016-10" db="EMBL/GenBank/DDBJ databases">
        <authorList>
            <person name="Varghese N."/>
            <person name="Submissions S."/>
        </authorList>
    </citation>
    <scope>NUCLEOTIDE SEQUENCE [LARGE SCALE GENOMIC DNA]</scope>
    <source>
        <strain evidence="8">CGMCC 1.8946</strain>
    </source>
</reference>
<protein>
    <recommendedName>
        <fullName evidence="5">Bifunctional ligase/repressor BirA</fullName>
    </recommendedName>
    <alternativeName>
        <fullName evidence="5">Biotin--[acetyl-CoA-carboxylase] ligase</fullName>
        <ecNumber evidence="5">6.3.4.15</ecNumber>
    </alternativeName>
    <alternativeName>
        <fullName evidence="5">Biotin--protein ligase</fullName>
    </alternativeName>
    <alternativeName>
        <fullName evidence="5">Biotin-[acetyl-CoA carboxylase] synthetase</fullName>
    </alternativeName>
</protein>
<dbReference type="InterPro" id="IPR004408">
    <property type="entry name" value="Biotin_CoA_COase_ligase"/>
</dbReference>
<dbReference type="GO" id="GO:0006355">
    <property type="term" value="P:regulation of DNA-templated transcription"/>
    <property type="evidence" value="ECO:0007669"/>
    <property type="project" value="UniProtKB-UniRule"/>
</dbReference>
<keyword evidence="8" id="KW-1185">Reference proteome</keyword>
<dbReference type="Gene3D" id="1.10.10.10">
    <property type="entry name" value="Winged helix-like DNA-binding domain superfamily/Winged helix DNA-binding domain"/>
    <property type="match status" value="1"/>
</dbReference>
<feature type="DNA-binding region" description="H-T-H motif" evidence="5">
    <location>
        <begin position="20"/>
        <end position="39"/>
    </location>
</feature>
<dbReference type="STRING" id="624147.SAMN04487970_1001210"/>
<dbReference type="SUPFAM" id="SSF55681">
    <property type="entry name" value="Class II aaRS and biotin synthetases"/>
    <property type="match status" value="1"/>
</dbReference>
<dbReference type="PANTHER" id="PTHR12835:SF5">
    <property type="entry name" value="BIOTIN--PROTEIN LIGASE"/>
    <property type="match status" value="1"/>
</dbReference>
<dbReference type="Proteomes" id="UP000198601">
    <property type="component" value="Unassembled WGS sequence"/>
</dbReference>
<dbReference type="InterPro" id="IPR013196">
    <property type="entry name" value="HTH_11"/>
</dbReference>
<comment type="catalytic activity">
    <reaction evidence="5">
        <text>biotin + L-lysyl-[protein] + ATP = N(6)-biotinyl-L-lysyl-[protein] + AMP + diphosphate + H(+)</text>
        <dbReference type="Rhea" id="RHEA:11756"/>
        <dbReference type="Rhea" id="RHEA-COMP:9752"/>
        <dbReference type="Rhea" id="RHEA-COMP:10505"/>
        <dbReference type="ChEBI" id="CHEBI:15378"/>
        <dbReference type="ChEBI" id="CHEBI:29969"/>
        <dbReference type="ChEBI" id="CHEBI:30616"/>
        <dbReference type="ChEBI" id="CHEBI:33019"/>
        <dbReference type="ChEBI" id="CHEBI:57586"/>
        <dbReference type="ChEBI" id="CHEBI:83144"/>
        <dbReference type="ChEBI" id="CHEBI:456215"/>
        <dbReference type="EC" id="6.3.4.15"/>
    </reaction>
</comment>